<dbReference type="EMBL" id="BK015384">
    <property type="protein sequence ID" value="DAE04216.1"/>
    <property type="molecule type" value="Genomic_DNA"/>
</dbReference>
<evidence type="ECO:0000313" key="1">
    <source>
        <dbReference type="EMBL" id="DAE04216.1"/>
    </source>
</evidence>
<name>A0A8S5PC10_9CAUD</name>
<accession>A0A8S5PC10</accession>
<protein>
    <submittedName>
        <fullName evidence="1">Uncharacterized protein</fullName>
    </submittedName>
</protein>
<organism evidence="1">
    <name type="scientific">Siphoviridae sp. ctmpG14</name>
    <dbReference type="NCBI Taxonomy" id="2825654"/>
    <lineage>
        <taxon>Viruses</taxon>
        <taxon>Duplodnaviria</taxon>
        <taxon>Heunggongvirae</taxon>
        <taxon>Uroviricota</taxon>
        <taxon>Caudoviricetes</taxon>
    </lineage>
</organism>
<reference evidence="1" key="1">
    <citation type="journal article" date="2021" name="Proc. Natl. Acad. Sci. U.S.A.">
        <title>A Catalog of Tens of Thousands of Viruses from Human Metagenomes Reveals Hidden Associations with Chronic Diseases.</title>
        <authorList>
            <person name="Tisza M.J."/>
            <person name="Buck C.B."/>
        </authorList>
    </citation>
    <scope>NUCLEOTIDE SEQUENCE</scope>
    <source>
        <strain evidence="1">CtmpG14</strain>
    </source>
</reference>
<proteinExistence type="predicted"/>
<sequence length="71" mass="8001">MSEMDLDKEEKPHLEAFAECVKIEAKVRALIAVRKVFSVLPQSGVSEEEIKNLRERHKNALTAIIDQAIAL</sequence>